<protein>
    <submittedName>
        <fullName evidence="1">Uncharacterized protein</fullName>
    </submittedName>
</protein>
<organism evidence="1 2">
    <name type="scientific">Arctium lappa</name>
    <name type="common">Greater burdock</name>
    <name type="synonym">Lappa major</name>
    <dbReference type="NCBI Taxonomy" id="4217"/>
    <lineage>
        <taxon>Eukaryota</taxon>
        <taxon>Viridiplantae</taxon>
        <taxon>Streptophyta</taxon>
        <taxon>Embryophyta</taxon>
        <taxon>Tracheophyta</taxon>
        <taxon>Spermatophyta</taxon>
        <taxon>Magnoliopsida</taxon>
        <taxon>eudicotyledons</taxon>
        <taxon>Gunneridae</taxon>
        <taxon>Pentapetalae</taxon>
        <taxon>asterids</taxon>
        <taxon>campanulids</taxon>
        <taxon>Asterales</taxon>
        <taxon>Asteraceae</taxon>
        <taxon>Carduoideae</taxon>
        <taxon>Cardueae</taxon>
        <taxon>Arctiinae</taxon>
        <taxon>Arctium</taxon>
    </lineage>
</organism>
<sequence length="80" mass="9064">MLSSSQEVRTAVSLKMACSRSSKQVQQLNYSVWNVNSAISSSTLLESTHTSASMQRSRGEKDGILWNILLCRLHHRKLRM</sequence>
<dbReference type="EMBL" id="CM042057">
    <property type="protein sequence ID" value="KAI3692801.1"/>
    <property type="molecule type" value="Genomic_DNA"/>
</dbReference>
<dbReference type="Proteomes" id="UP001055879">
    <property type="component" value="Linkage Group LG11"/>
</dbReference>
<proteinExistence type="predicted"/>
<reference evidence="2" key="1">
    <citation type="journal article" date="2022" name="Mol. Ecol. Resour.">
        <title>The genomes of chicory, endive, great burdock and yacon provide insights into Asteraceae palaeo-polyploidization history and plant inulin production.</title>
        <authorList>
            <person name="Fan W."/>
            <person name="Wang S."/>
            <person name="Wang H."/>
            <person name="Wang A."/>
            <person name="Jiang F."/>
            <person name="Liu H."/>
            <person name="Zhao H."/>
            <person name="Xu D."/>
            <person name="Zhang Y."/>
        </authorList>
    </citation>
    <scope>NUCLEOTIDE SEQUENCE [LARGE SCALE GENOMIC DNA]</scope>
    <source>
        <strain evidence="2">cv. Niubang</strain>
    </source>
</reference>
<comment type="caution">
    <text evidence="1">The sequence shown here is derived from an EMBL/GenBank/DDBJ whole genome shotgun (WGS) entry which is preliminary data.</text>
</comment>
<keyword evidence="2" id="KW-1185">Reference proteome</keyword>
<evidence type="ECO:0000313" key="2">
    <source>
        <dbReference type="Proteomes" id="UP001055879"/>
    </source>
</evidence>
<name>A0ACB8Z601_ARCLA</name>
<reference evidence="1 2" key="2">
    <citation type="journal article" date="2022" name="Mol. Ecol. Resour.">
        <title>The genomes of chicory, endive, great burdock and yacon provide insights into Asteraceae paleo-polyploidization history and plant inulin production.</title>
        <authorList>
            <person name="Fan W."/>
            <person name="Wang S."/>
            <person name="Wang H."/>
            <person name="Wang A."/>
            <person name="Jiang F."/>
            <person name="Liu H."/>
            <person name="Zhao H."/>
            <person name="Xu D."/>
            <person name="Zhang Y."/>
        </authorList>
    </citation>
    <scope>NUCLEOTIDE SEQUENCE [LARGE SCALE GENOMIC DNA]</scope>
    <source>
        <strain evidence="2">cv. Niubang</strain>
    </source>
</reference>
<evidence type="ECO:0000313" key="1">
    <source>
        <dbReference type="EMBL" id="KAI3692801.1"/>
    </source>
</evidence>
<accession>A0ACB8Z601</accession>
<gene>
    <name evidence="1" type="ORF">L6452_32624</name>
</gene>